<evidence type="ECO:0000313" key="9">
    <source>
        <dbReference type="EMBL" id="TLD02776.1"/>
    </source>
</evidence>
<dbReference type="Pfam" id="PF16355">
    <property type="entry name" value="DUF4982"/>
    <property type="match status" value="1"/>
</dbReference>
<evidence type="ECO:0000256" key="3">
    <source>
        <dbReference type="ARBA" id="ARBA00023295"/>
    </source>
</evidence>
<feature type="domain" description="Glycoside hydrolase family 2 catalytic" evidence="5">
    <location>
        <begin position="288"/>
        <end position="479"/>
    </location>
</feature>
<dbReference type="PRINTS" id="PR00132">
    <property type="entry name" value="GLHYDRLASE2"/>
</dbReference>
<dbReference type="PANTHER" id="PTHR42732:SF1">
    <property type="entry name" value="BETA-MANNOSIDASE"/>
    <property type="match status" value="1"/>
</dbReference>
<gene>
    <name evidence="9" type="primary">lacZ_1</name>
    <name evidence="9" type="ORF">DSM106044_00275</name>
</gene>
<dbReference type="InterPro" id="IPR008979">
    <property type="entry name" value="Galactose-bd-like_sf"/>
</dbReference>
<dbReference type="Proteomes" id="UP000306509">
    <property type="component" value="Unassembled WGS sequence"/>
</dbReference>
<dbReference type="EMBL" id="QGQD01000006">
    <property type="protein sequence ID" value="TLD02776.1"/>
    <property type="molecule type" value="Genomic_DNA"/>
</dbReference>
<dbReference type="InterPro" id="IPR006104">
    <property type="entry name" value="Glyco_hydro_2_N"/>
</dbReference>
<accession>A0A4U8QR75</accession>
<dbReference type="Pfam" id="PF00703">
    <property type="entry name" value="Glyco_hydro_2"/>
    <property type="match status" value="1"/>
</dbReference>
<dbReference type="InterPro" id="IPR006102">
    <property type="entry name" value="Ig-like_GH2"/>
</dbReference>
<protein>
    <submittedName>
        <fullName evidence="9">Beta-galactosidase</fullName>
        <ecNumber evidence="9">3.2.1.23</ecNumber>
    </submittedName>
</protein>
<feature type="domain" description="Glycoside hydrolase family 2" evidence="8">
    <location>
        <begin position="713"/>
        <end position="791"/>
    </location>
</feature>
<organism evidence="9 10">
    <name type="scientific">Robinsoniella peoriensis</name>
    <dbReference type="NCBI Taxonomy" id="180332"/>
    <lineage>
        <taxon>Bacteria</taxon>
        <taxon>Bacillati</taxon>
        <taxon>Bacillota</taxon>
        <taxon>Clostridia</taxon>
        <taxon>Lachnospirales</taxon>
        <taxon>Lachnospiraceae</taxon>
        <taxon>Robinsoniella</taxon>
    </lineage>
</organism>
<dbReference type="STRING" id="180332.GCA_000797495_04436"/>
<evidence type="ECO:0000256" key="1">
    <source>
        <dbReference type="ARBA" id="ARBA00007401"/>
    </source>
</evidence>
<dbReference type="InterPro" id="IPR036156">
    <property type="entry name" value="Beta-gal/glucu_dom_sf"/>
</dbReference>
<dbReference type="InterPro" id="IPR006101">
    <property type="entry name" value="Glyco_hydro_2"/>
</dbReference>
<evidence type="ECO:0000259" key="7">
    <source>
        <dbReference type="Pfam" id="PF16355"/>
    </source>
</evidence>
<comment type="similarity">
    <text evidence="1">Belongs to the glycosyl hydrolase 2 family.</text>
</comment>
<dbReference type="InterPro" id="IPR032311">
    <property type="entry name" value="DUF4982"/>
</dbReference>
<evidence type="ECO:0000259" key="6">
    <source>
        <dbReference type="Pfam" id="PF02837"/>
    </source>
</evidence>
<evidence type="ECO:0000313" key="10">
    <source>
        <dbReference type="Proteomes" id="UP000306509"/>
    </source>
</evidence>
<keyword evidence="3 9" id="KW-0326">Glycosidase</keyword>
<dbReference type="GO" id="GO:0005975">
    <property type="term" value="P:carbohydrate metabolic process"/>
    <property type="evidence" value="ECO:0007669"/>
    <property type="project" value="InterPro"/>
</dbReference>
<dbReference type="Gene3D" id="2.60.40.10">
    <property type="entry name" value="Immunoglobulins"/>
    <property type="match status" value="3"/>
</dbReference>
<evidence type="ECO:0000259" key="8">
    <source>
        <dbReference type="Pfam" id="PF18565"/>
    </source>
</evidence>
<feature type="domain" description="Glycoside hydrolase family 2 immunoglobulin-like beta-sandwich" evidence="4">
    <location>
        <begin position="174"/>
        <end position="279"/>
    </location>
</feature>
<dbReference type="SUPFAM" id="SSF51445">
    <property type="entry name" value="(Trans)glycosidases"/>
    <property type="match status" value="1"/>
</dbReference>
<dbReference type="InterPro" id="IPR040605">
    <property type="entry name" value="Glyco_hydro2_dom5"/>
</dbReference>
<proteinExistence type="inferred from homology"/>
<dbReference type="PANTHER" id="PTHR42732">
    <property type="entry name" value="BETA-GALACTOSIDASE"/>
    <property type="match status" value="1"/>
</dbReference>
<reference evidence="9 10" key="1">
    <citation type="journal article" date="2019" name="Anaerobe">
        <title>Detection of Robinsoniella peoriensis in multiple bone samples of a trauma patient.</title>
        <authorList>
            <person name="Schrottner P."/>
            <person name="Hartwich K."/>
            <person name="Bunk B."/>
            <person name="Schober I."/>
            <person name="Helbig S."/>
            <person name="Rudolph W.W."/>
            <person name="Gunzer F."/>
        </authorList>
    </citation>
    <scope>NUCLEOTIDE SEQUENCE [LARGE SCALE GENOMIC DNA]</scope>
    <source>
        <strain evidence="9 10">DSM 106044</strain>
    </source>
</reference>
<dbReference type="InterPro" id="IPR013783">
    <property type="entry name" value="Ig-like_fold"/>
</dbReference>
<dbReference type="GO" id="GO:0004565">
    <property type="term" value="F:beta-galactosidase activity"/>
    <property type="evidence" value="ECO:0007669"/>
    <property type="project" value="UniProtKB-EC"/>
</dbReference>
<evidence type="ECO:0000259" key="5">
    <source>
        <dbReference type="Pfam" id="PF02836"/>
    </source>
</evidence>
<feature type="domain" description="Glycosyl hydrolases family 2 sugar binding" evidence="6">
    <location>
        <begin position="66"/>
        <end position="162"/>
    </location>
</feature>
<dbReference type="InterPro" id="IPR017853">
    <property type="entry name" value="GH"/>
</dbReference>
<dbReference type="InterPro" id="IPR006103">
    <property type="entry name" value="Glyco_hydro_2_cat"/>
</dbReference>
<dbReference type="EC" id="3.2.1.23" evidence="9"/>
<dbReference type="Pfam" id="PF02837">
    <property type="entry name" value="Glyco_hydro_2_N"/>
    <property type="match status" value="1"/>
</dbReference>
<dbReference type="Gene3D" id="2.60.120.260">
    <property type="entry name" value="Galactose-binding domain-like"/>
    <property type="match status" value="1"/>
</dbReference>
<dbReference type="Pfam" id="PF02836">
    <property type="entry name" value="Glyco_hydro_2_C"/>
    <property type="match status" value="1"/>
</dbReference>
<dbReference type="RefSeq" id="WP_243132971.1">
    <property type="nucleotide sequence ID" value="NZ_QGQD01000006.1"/>
</dbReference>
<dbReference type="SUPFAM" id="SSF49785">
    <property type="entry name" value="Galactose-binding domain-like"/>
    <property type="match status" value="1"/>
</dbReference>
<dbReference type="Gene3D" id="3.20.20.80">
    <property type="entry name" value="Glycosidases"/>
    <property type="match status" value="1"/>
</dbReference>
<name>A0A4U8QR75_9FIRM</name>
<keyword evidence="10" id="KW-1185">Reference proteome</keyword>
<dbReference type="InterPro" id="IPR051913">
    <property type="entry name" value="GH2_Domain-Containing"/>
</dbReference>
<evidence type="ECO:0000259" key="4">
    <source>
        <dbReference type="Pfam" id="PF00703"/>
    </source>
</evidence>
<feature type="domain" description="DUF4982" evidence="7">
    <location>
        <begin position="620"/>
        <end position="675"/>
    </location>
</feature>
<evidence type="ECO:0000256" key="2">
    <source>
        <dbReference type="ARBA" id="ARBA00022801"/>
    </source>
</evidence>
<keyword evidence="2 9" id="KW-0378">Hydrolase</keyword>
<sequence>MKEMVKNLNTIIENRNENWKFHLGECEEAWYKGFDDSQWRSVRLPHDWSVEIPFSKEYSSGTGYAAGGVGWYRLHFTLPKEYEGKCIRVVFDGIYKNSQVWCNSYYLGKRPNGYTTFSYDLTSFLCFGEEMDNEISVKVNHTDIADSRWFTGSGITRKVTFLIEEKVHPKEYGIFFQTKQMNRDAAQIEVAYCIENTSDQSVTVNIETILSDACGNIALRIKDKTVLNALETKKCIMSGMVSNPKLWSPEEPNLYKMQTFYKIDDKAPYQVQEEMVGIRTICFDAQRGFFLNGIETKLKGVCIHHDGGCLGAAMVAEVWQRRLEILKDCGCNAIRCSHNPHMPELYQLCNSMGFFVMDEAFDEWENAKNKWSDGHNVYPPKHQGYFEDFPQYHEADLKAMVRRGRNHPSIILWSIGNEVDYPNDPYCHPMFETMTGNNDSNKPAAERMYDPNRPNTKRLTVLAKRLSDIVKQEDKTRPVTLAAAFPELSSKLGLLHPLDVVGYNYKEHLYADDHKEFPDKPFLGSENNHSYQAWLAVKENPYISGQFLWTGIDYLGEAQGWPVHGSPAGIITCAGYRKPEFYKRKSFWSKEDVLHISTRKDDGRTQEWIPVSDTWNYEIGEMILVKCFSNLPEVKLYLNEKQAGRQNQLHDDGTFCFRIPFEPGILKAVGCDASGRICLTHQLKTSDGAKKIVWDLWKGKDAITNTCWNEISARPGYLYQLEIKLMDDAGQIPIGDDREIKIQVNGDGELAGIENGDLSDVTPYSSNERKTYNGQLMVFIRRTGIRKIYVEIESDMGIHELEID</sequence>
<dbReference type="AlphaFoldDB" id="A0A4U8QR75"/>
<dbReference type="SUPFAM" id="SSF49303">
    <property type="entry name" value="beta-Galactosidase/glucuronidase domain"/>
    <property type="match status" value="1"/>
</dbReference>
<comment type="caution">
    <text evidence="9">The sequence shown here is derived from an EMBL/GenBank/DDBJ whole genome shotgun (WGS) entry which is preliminary data.</text>
</comment>
<dbReference type="Pfam" id="PF18565">
    <property type="entry name" value="Glyco_hydro2_C5"/>
    <property type="match status" value="1"/>
</dbReference>